<dbReference type="InterPro" id="IPR029052">
    <property type="entry name" value="Metallo-depent_PP-like"/>
</dbReference>
<dbReference type="GO" id="GO:0003677">
    <property type="term" value="F:DNA binding"/>
    <property type="evidence" value="ECO:0007669"/>
    <property type="project" value="UniProtKB-UniRule"/>
</dbReference>
<dbReference type="GO" id="GO:0006355">
    <property type="term" value="P:regulation of DNA-templated transcription"/>
    <property type="evidence" value="ECO:0007669"/>
    <property type="project" value="InterPro"/>
</dbReference>
<keyword evidence="4 7" id="KW-0371">Homeobox</keyword>
<reference evidence="11 12" key="1">
    <citation type="submission" date="2021-11" db="EMBL/GenBank/DDBJ databases">
        <title>Black yeast isolated from Biological Soil Crust.</title>
        <authorList>
            <person name="Kurbessoian T."/>
        </authorList>
    </citation>
    <scope>NUCLEOTIDE SEQUENCE [LARGE SCALE GENOMIC DNA]</scope>
    <source>
        <strain evidence="11 12">CCFEE 5522</strain>
    </source>
</reference>
<keyword evidence="12" id="KW-1185">Reference proteome</keyword>
<proteinExistence type="inferred from homology"/>
<dbReference type="GO" id="GO:0009166">
    <property type="term" value="P:nucleotide catabolic process"/>
    <property type="evidence" value="ECO:0007669"/>
    <property type="project" value="InterPro"/>
</dbReference>
<dbReference type="InterPro" id="IPR013087">
    <property type="entry name" value="Znf_C2H2_type"/>
</dbReference>
<dbReference type="Gene3D" id="3.60.21.10">
    <property type="match status" value="1"/>
</dbReference>
<dbReference type="SMART" id="SM00355">
    <property type="entry name" value="ZnF_C2H2"/>
    <property type="match status" value="3"/>
</dbReference>
<comment type="similarity">
    <text evidence="1">Belongs to the 5'-nucleotidase family.</text>
</comment>
<accession>A0AAV9J6W8</accession>
<feature type="compositionally biased region" description="Low complexity" evidence="8">
    <location>
        <begin position="317"/>
        <end position="333"/>
    </location>
</feature>
<dbReference type="Proteomes" id="UP001324427">
    <property type="component" value="Unassembled WGS sequence"/>
</dbReference>
<dbReference type="Pfam" id="PF00149">
    <property type="entry name" value="Metallophos"/>
    <property type="match status" value="1"/>
</dbReference>
<dbReference type="InterPro" id="IPR006600">
    <property type="entry name" value="HTH_CenpB_DNA-bd_dom"/>
</dbReference>
<dbReference type="PROSITE" id="PS00028">
    <property type="entry name" value="ZINC_FINGER_C2H2_1"/>
    <property type="match status" value="1"/>
</dbReference>
<evidence type="ECO:0000313" key="12">
    <source>
        <dbReference type="Proteomes" id="UP001324427"/>
    </source>
</evidence>
<evidence type="ECO:0000259" key="9">
    <source>
        <dbReference type="PROSITE" id="PS50071"/>
    </source>
</evidence>
<keyword evidence="6" id="KW-0862">Zinc</keyword>
<dbReference type="InterPro" id="IPR004843">
    <property type="entry name" value="Calcineurin-like_PHP"/>
</dbReference>
<dbReference type="InterPro" id="IPR036907">
    <property type="entry name" value="5'-Nucleotdase_C_sf"/>
</dbReference>
<dbReference type="Pfam" id="PF03221">
    <property type="entry name" value="HTH_Tnp_Tc5"/>
    <property type="match status" value="1"/>
</dbReference>
<keyword evidence="2" id="KW-0732">Signal</keyword>
<dbReference type="InterPro" id="IPR008334">
    <property type="entry name" value="5'-Nucleotdase_C"/>
</dbReference>
<dbReference type="InterPro" id="IPR006179">
    <property type="entry name" value="5_nucleotidase/apyrase"/>
</dbReference>
<dbReference type="Pfam" id="PF02872">
    <property type="entry name" value="5_nucleotid_C"/>
    <property type="match status" value="1"/>
</dbReference>
<dbReference type="SMART" id="SM00389">
    <property type="entry name" value="HOX"/>
    <property type="match status" value="1"/>
</dbReference>
<name>A0AAV9J6W8_9PEZI</name>
<organism evidence="11 12">
    <name type="scientific">Oleoguttula mirabilis</name>
    <dbReference type="NCBI Taxonomy" id="1507867"/>
    <lineage>
        <taxon>Eukaryota</taxon>
        <taxon>Fungi</taxon>
        <taxon>Dikarya</taxon>
        <taxon>Ascomycota</taxon>
        <taxon>Pezizomycotina</taxon>
        <taxon>Dothideomycetes</taxon>
        <taxon>Dothideomycetidae</taxon>
        <taxon>Mycosphaerellales</taxon>
        <taxon>Teratosphaeriaceae</taxon>
        <taxon>Oleoguttula</taxon>
    </lineage>
</organism>
<feature type="DNA-binding region" description="Homeobox" evidence="7">
    <location>
        <begin position="142"/>
        <end position="204"/>
    </location>
</feature>
<evidence type="ECO:0000256" key="2">
    <source>
        <dbReference type="ARBA" id="ARBA00022729"/>
    </source>
</evidence>
<dbReference type="PRINTS" id="PR01607">
    <property type="entry name" value="APYRASEFAMLY"/>
</dbReference>
<dbReference type="InterPro" id="IPR009057">
    <property type="entry name" value="Homeodomain-like_sf"/>
</dbReference>
<feature type="compositionally biased region" description="Basic and acidic residues" evidence="8">
    <location>
        <begin position="231"/>
        <end position="251"/>
    </location>
</feature>
<feature type="region of interest" description="Disordered" evidence="8">
    <location>
        <begin position="204"/>
        <end position="252"/>
    </location>
</feature>
<evidence type="ECO:0000256" key="8">
    <source>
        <dbReference type="SAM" id="MobiDB-lite"/>
    </source>
</evidence>
<comment type="caution">
    <text evidence="11">The sequence shown here is derived from an EMBL/GenBank/DDBJ whole genome shotgun (WGS) entry which is preliminary data.</text>
</comment>
<dbReference type="Gene3D" id="1.10.10.60">
    <property type="entry name" value="Homeodomain-like"/>
    <property type="match status" value="1"/>
</dbReference>
<evidence type="ECO:0000256" key="1">
    <source>
        <dbReference type="ARBA" id="ARBA00006654"/>
    </source>
</evidence>
<evidence type="ECO:0000313" key="11">
    <source>
        <dbReference type="EMBL" id="KAK4540460.1"/>
    </source>
</evidence>
<evidence type="ECO:0000256" key="7">
    <source>
        <dbReference type="PROSITE-ProRule" id="PRU00108"/>
    </source>
</evidence>
<dbReference type="PROSITE" id="PS50071">
    <property type="entry name" value="HOMEOBOX_2"/>
    <property type="match status" value="1"/>
</dbReference>
<dbReference type="GO" id="GO:0005634">
    <property type="term" value="C:nucleus"/>
    <property type="evidence" value="ECO:0007669"/>
    <property type="project" value="UniProtKB-SubCell"/>
</dbReference>
<evidence type="ECO:0000259" key="10">
    <source>
        <dbReference type="PROSITE" id="PS50157"/>
    </source>
</evidence>
<dbReference type="PANTHER" id="PTHR11575">
    <property type="entry name" value="5'-NUCLEOTIDASE-RELATED"/>
    <property type="match status" value="1"/>
</dbReference>
<evidence type="ECO:0000256" key="3">
    <source>
        <dbReference type="ARBA" id="ARBA00023125"/>
    </source>
</evidence>
<keyword evidence="6" id="KW-0863">Zinc-finger</keyword>
<sequence length="1692" mass="185402">MFVSCLCHGFYGDFGLPEATVTAVGLDEPDYSKFENWIPRFIRPERSCDYCHSKRLNCYLRRGEAHCIPCLSLFRQCSLTASRDLEAFTYAEGSSNFLDTLHVVDEDACKDQGTLTGVKPLASKGRGNGTSTPVRDDAPGSSKRNGIRFPRHAVKILRDWLDAHADHPYPSEEEKASLEERTELKSSQIANWLANARRRRKVTEKFRPKLCRSPSLRPTTPAITIPGPPEKPWDELNPLERWKHSPPEHDPASITDIAHAVAHSGIAEDQVSRSPSSGRRKHSSNGSGFSSFRAPSTTSLDTSGRTSSISSTALSRGSSHSHGSFGSFSSGLAGKKDRKRRRRPTAATAGLGGKAVDDKKRIFQCTFCTDTFKSKFDWARHEKSLHLSLEKWICAPLGPIVAHPATITGNKKCVYCDAVDPSDDHLESHNHRQCEDKGLDARTFYRKDHLRQHLRLMHGCELASSMDNWKSTAVNINSRCGFCTQRFTVWQERVDHLTAHFKVGVRMSEWKGCRGLDPAVAAQVTNAMPPYLIGIESVSPNPFSAANPSTLHGRDLAGSVTSLEEFTSGGLGGRPSEGGGSGYNAKTTCWEILTVRLGKYAHHMAKKGIVLSDEMLQQQARRILYASDDSWNQTAADNPEWLDLFKKAHGLDYIPTAVGGQGNAVPEDLETYGDLGLRIPFAVRLQAYNQSHGTEYTRDHVSDAYRTTPETRQAVVENKDPRKCNNTARGLETLSKLHSGACGPDSHALQGQDDQLMAAARARGLAALVRLDIPITDCDCDAPKSASRGTHVKSHKLYSSEAQDEQLVAAARARGLASLAGMEGPVTGDCDAPKSASGKAHLRRHKLELPADRAQRFETTTPAWQDAGMMPPPMPTATLGLGYGTTSTGAMMEFLGGDVGRNLPFSNDAATSRIALPPTVAQAFDWNFDLAAPVDDAEMLKDLDDLIAATSTAPSGSTAASGEAVAPLLMDTAWMTGAAEALQPATSTITTYADFPNDLVMEDFDFDDMTFGGVFDMPMHDTFGVGADESITYCSPGTHSTGPPDLRFLHYNDVYHLSPGSQEPVGGIARFKTLCSYYQNNERFAGQPACLTFFSGDAFNPSLESSVTKGKHMVPALNAIGTTVACLGNHDLDFGVEQFEGLAALCAFPWLCANVLDPALGDTVPLGHCKRTVMLTASNGIKIGVIGLVEREWLDTINTLPPDLVFVEPAVVARELAPRLRAEGAEMVVALTHQRQPNDERLARELEAGMVDVVLCGHDHYYAHSVVNGTQILRSGTDFRQLSYLECRRRRGKGGGAWDFHITRRDILSSIAEDAHAVEMVDKITSSLRPKLEKAIGYTAAPLDARFTTVRRQESNLGNFVCDLMRFHYDADCCIMAAGTIRGDQVYPPGVLKVGDVMDCFPFEDPCVVVGVTGRAVVEALENAVSKYPALEGRFPQVSGIRFCFDPAKAPGHRCSDVMVGGGAVELTREYRLVTRDYMVRGKDGFTSLMLEECGGRARSIVADENGMLISMILRQYFMSLKILGRWKKWGPGMAQHWGGVHEGLHDVHPVREPVVPGESGRRVEDAKQARDDDDDDDDEGREVPGLVGKAQRQDGHRIKEAGDEETHLLEYSDSEDEESHRADLPAVGTRHTRRERELVIMRKVMRKWWRLAGLAGHPSMCEEVGEEFGVHWTKGICPRVEGRIRMVGAAG</sequence>
<feature type="region of interest" description="Disordered" evidence="8">
    <location>
        <begin position="266"/>
        <end position="353"/>
    </location>
</feature>
<feature type="domain" description="C2H2-type" evidence="10">
    <location>
        <begin position="363"/>
        <end position="391"/>
    </location>
</feature>
<feature type="compositionally biased region" description="Acidic residues" evidence="8">
    <location>
        <begin position="1572"/>
        <end position="1581"/>
    </location>
</feature>
<dbReference type="InterPro" id="IPR001356">
    <property type="entry name" value="HD"/>
</dbReference>
<dbReference type="PANTHER" id="PTHR11575:SF48">
    <property type="entry name" value="5'-NUCLEOTIDASE"/>
    <property type="match status" value="1"/>
</dbReference>
<dbReference type="GO" id="GO:0008270">
    <property type="term" value="F:zinc ion binding"/>
    <property type="evidence" value="ECO:0007669"/>
    <property type="project" value="UniProtKB-KW"/>
</dbReference>
<feature type="domain" description="Homeobox" evidence="9">
    <location>
        <begin position="140"/>
        <end position="203"/>
    </location>
</feature>
<feature type="region of interest" description="Disordered" evidence="8">
    <location>
        <begin position="115"/>
        <end position="146"/>
    </location>
</feature>
<dbReference type="Pfam" id="PF05920">
    <property type="entry name" value="Homeobox_KN"/>
    <property type="match status" value="1"/>
</dbReference>
<feature type="region of interest" description="Disordered" evidence="8">
    <location>
        <begin position="1551"/>
        <end position="1632"/>
    </location>
</feature>
<dbReference type="SUPFAM" id="SSF55816">
    <property type="entry name" value="5'-nucleotidase (syn. UDP-sugar hydrolase), C-terminal domain"/>
    <property type="match status" value="1"/>
</dbReference>
<keyword evidence="3 7" id="KW-0238">DNA-binding</keyword>
<dbReference type="SUPFAM" id="SSF56300">
    <property type="entry name" value="Metallo-dependent phosphatases"/>
    <property type="match status" value="1"/>
</dbReference>
<evidence type="ECO:0000256" key="6">
    <source>
        <dbReference type="PROSITE-ProRule" id="PRU00042"/>
    </source>
</evidence>
<keyword evidence="6" id="KW-0479">Metal-binding</keyword>
<evidence type="ECO:0000256" key="4">
    <source>
        <dbReference type="ARBA" id="ARBA00023155"/>
    </source>
</evidence>
<evidence type="ECO:0000256" key="5">
    <source>
        <dbReference type="ARBA" id="ARBA00023242"/>
    </source>
</evidence>
<feature type="compositionally biased region" description="Basic and acidic residues" evidence="8">
    <location>
        <begin position="1560"/>
        <end position="1571"/>
    </location>
</feature>
<dbReference type="CDD" id="cd00086">
    <property type="entry name" value="homeodomain"/>
    <property type="match status" value="1"/>
</dbReference>
<dbReference type="EMBL" id="JAVFHQ010000067">
    <property type="protein sequence ID" value="KAK4540460.1"/>
    <property type="molecule type" value="Genomic_DNA"/>
</dbReference>
<feature type="compositionally biased region" description="Basic and acidic residues" evidence="8">
    <location>
        <begin position="1592"/>
        <end position="1611"/>
    </location>
</feature>
<feature type="compositionally biased region" description="Polar residues" evidence="8">
    <location>
        <begin position="284"/>
        <end position="316"/>
    </location>
</feature>
<dbReference type="GO" id="GO:0016787">
    <property type="term" value="F:hydrolase activity"/>
    <property type="evidence" value="ECO:0007669"/>
    <property type="project" value="InterPro"/>
</dbReference>
<dbReference type="InterPro" id="IPR008422">
    <property type="entry name" value="KN_HD"/>
</dbReference>
<dbReference type="Gene3D" id="3.90.780.10">
    <property type="entry name" value="5'-Nucleotidase, C-terminal domain"/>
    <property type="match status" value="1"/>
</dbReference>
<dbReference type="PROSITE" id="PS50157">
    <property type="entry name" value="ZINC_FINGER_C2H2_2"/>
    <property type="match status" value="1"/>
</dbReference>
<dbReference type="SUPFAM" id="SSF46689">
    <property type="entry name" value="Homeodomain-like"/>
    <property type="match status" value="1"/>
</dbReference>
<protein>
    <submittedName>
        <fullName evidence="11">Uncharacterized protein</fullName>
    </submittedName>
</protein>
<comment type="subcellular location">
    <subcellularLocation>
        <location evidence="7">Nucleus</location>
    </subcellularLocation>
</comment>
<keyword evidence="5 7" id="KW-0539">Nucleus</keyword>
<gene>
    <name evidence="11" type="ORF">LTR36_009206</name>
</gene>